<dbReference type="KEGG" id="ckw:CKALI_06305"/>
<keyword evidence="1" id="KW-0285">Flavoprotein</keyword>
<dbReference type="SUPFAM" id="SSF52218">
    <property type="entry name" value="Flavoproteins"/>
    <property type="match status" value="1"/>
</dbReference>
<dbReference type="InterPro" id="IPR023932">
    <property type="entry name" value="CE1759_FMN_reduct"/>
</dbReference>
<proteinExistence type="predicted"/>
<protein>
    <submittedName>
        <fullName evidence="5">FMN reductase (NADPH)</fullName>
        <ecNumber evidence="5">1.5.1.38</ecNumber>
    </submittedName>
</protein>
<gene>
    <name evidence="5" type="primary">ssuE</name>
    <name evidence="5" type="ORF">CKALI_06305</name>
</gene>
<keyword evidence="6" id="KW-1185">Reference proteome</keyword>
<name>A0A6B8VXV1_9CORY</name>
<sequence>MHRIIAVSAGISAPSSTRTLAEQLAGATESAITARGEAVHTEFLDLRDLAVDLAHTFTSPGYSSPALTAGIESVTNAEALIAVTPIYKASYSGLFKMFFDIIDAKALVDKPVLLAATAGTPRHSLALEHAVRPLFSFLRARTIPTAVFAATEDFGGDAADDLQARIVRAANELAMSLMAESSTVGGLGGSFARHGEDDEGTGGSFADRLRKYN</sequence>
<dbReference type="EMBL" id="CP046452">
    <property type="protein sequence ID" value="QGU02130.1"/>
    <property type="molecule type" value="Genomic_DNA"/>
</dbReference>
<dbReference type="AlphaFoldDB" id="A0A6B8VXV1"/>
<dbReference type="RefSeq" id="WP_156192482.1">
    <property type="nucleotide sequence ID" value="NZ_CP046452.1"/>
</dbReference>
<evidence type="ECO:0000313" key="6">
    <source>
        <dbReference type="Proteomes" id="UP000427071"/>
    </source>
</evidence>
<dbReference type="InterPro" id="IPR051814">
    <property type="entry name" value="NAD(P)H-dep_FMN_reductase"/>
</dbReference>
<dbReference type="Proteomes" id="UP000427071">
    <property type="component" value="Chromosome"/>
</dbReference>
<feature type="domain" description="NADPH-dependent FMN reductase-like" evidence="4">
    <location>
        <begin position="3"/>
        <end position="152"/>
    </location>
</feature>
<evidence type="ECO:0000256" key="2">
    <source>
        <dbReference type="ARBA" id="ARBA00022643"/>
    </source>
</evidence>
<dbReference type="NCBIfam" id="TIGR04037">
    <property type="entry name" value="LLM_duo_CE1759"/>
    <property type="match status" value="1"/>
</dbReference>
<dbReference type="GO" id="GO:0052873">
    <property type="term" value="F:FMN reductase (NADPH) activity"/>
    <property type="evidence" value="ECO:0007669"/>
    <property type="project" value="UniProtKB-EC"/>
</dbReference>
<dbReference type="PANTHER" id="PTHR43408:SF2">
    <property type="entry name" value="FMN REDUCTASE (NADPH)"/>
    <property type="match status" value="1"/>
</dbReference>
<organism evidence="5 6">
    <name type="scientific">Corynebacterium kalinowskii</name>
    <dbReference type="NCBI Taxonomy" id="2675216"/>
    <lineage>
        <taxon>Bacteria</taxon>
        <taxon>Bacillati</taxon>
        <taxon>Actinomycetota</taxon>
        <taxon>Actinomycetes</taxon>
        <taxon>Mycobacteriales</taxon>
        <taxon>Corynebacteriaceae</taxon>
        <taxon>Corynebacterium</taxon>
    </lineage>
</organism>
<keyword evidence="2" id="KW-0288">FMN</keyword>
<evidence type="ECO:0000259" key="4">
    <source>
        <dbReference type="Pfam" id="PF03358"/>
    </source>
</evidence>
<keyword evidence="3 5" id="KW-0560">Oxidoreductase</keyword>
<dbReference type="PANTHER" id="PTHR43408">
    <property type="entry name" value="FMN REDUCTASE (NADPH)"/>
    <property type="match status" value="1"/>
</dbReference>
<dbReference type="InterPro" id="IPR029039">
    <property type="entry name" value="Flavoprotein-like_sf"/>
</dbReference>
<evidence type="ECO:0000256" key="1">
    <source>
        <dbReference type="ARBA" id="ARBA00022630"/>
    </source>
</evidence>
<dbReference type="InterPro" id="IPR005025">
    <property type="entry name" value="FMN_Rdtase-like_dom"/>
</dbReference>
<accession>A0A6B8VXV1</accession>
<dbReference type="Pfam" id="PF03358">
    <property type="entry name" value="FMN_red"/>
    <property type="match status" value="1"/>
</dbReference>
<evidence type="ECO:0000313" key="5">
    <source>
        <dbReference type="EMBL" id="QGU02130.1"/>
    </source>
</evidence>
<evidence type="ECO:0000256" key="3">
    <source>
        <dbReference type="ARBA" id="ARBA00023002"/>
    </source>
</evidence>
<dbReference type="Gene3D" id="3.40.50.360">
    <property type="match status" value="1"/>
</dbReference>
<dbReference type="EC" id="1.5.1.38" evidence="5"/>
<reference evidence="6" key="1">
    <citation type="submission" date="2019-11" db="EMBL/GenBank/DDBJ databases">
        <title>Complete genome sequence of Corynebacterium kalinowskii 1959, a novel Corynebacterium species isolated from soil of a small paddock in Vilsendorf, Germany.</title>
        <authorList>
            <person name="Schaffert L."/>
            <person name="Ruwe M."/>
            <person name="Milse J."/>
            <person name="Hanuschka K."/>
            <person name="Ortseifen V."/>
            <person name="Droste J."/>
            <person name="Brandt D."/>
            <person name="Schlueter L."/>
            <person name="Kutter Y."/>
            <person name="Vinke S."/>
            <person name="Viehoefer P."/>
            <person name="Jacob L."/>
            <person name="Luebke N.-C."/>
            <person name="Schulte-Berndt E."/>
            <person name="Hain C."/>
            <person name="Linder M."/>
            <person name="Schmidt P."/>
            <person name="Wollenschlaeger L."/>
            <person name="Luttermann T."/>
            <person name="Thieme E."/>
            <person name="Hassa J."/>
            <person name="Haak M."/>
            <person name="Wittchen M."/>
            <person name="Mentz A."/>
            <person name="Persicke M."/>
            <person name="Busche T."/>
            <person name="Ruckert C."/>
        </authorList>
    </citation>
    <scope>NUCLEOTIDE SEQUENCE [LARGE SCALE GENOMIC DNA]</scope>
    <source>
        <strain evidence="6">1959</strain>
    </source>
</reference>